<sequence length="250" mass="27861">MSNVKELGSLHGRLCGELAATLARRVTKSGRRGEAFYHDSLSAFEATAAILTKFDLLAPVLRDDMLGETWYCLHQLTMDADDMPDFLARMVSHGDTRLPELLEAFVVVFCECDSLPDGREAFSSPDNLLSSMKALTRTGFAERVGDQFRWTSQIAPTMRALSLWDENRASLSDASAKAFEANARLAWQTMPEPMKMALLSDKIGFIQFAKILALGWKEGGWVSYRLDDQFELKGEITLARRILELAATGK</sequence>
<dbReference type="RefSeq" id="WP_192216533.1">
    <property type="nucleotide sequence ID" value="NZ_BPQF01000024.1"/>
</dbReference>
<dbReference type="Proteomes" id="UP001055307">
    <property type="component" value="Unassembled WGS sequence"/>
</dbReference>
<name>A0AAV4ZCF3_9HYPH</name>
<dbReference type="EMBL" id="BPQF01000024">
    <property type="protein sequence ID" value="GJD41546.1"/>
    <property type="molecule type" value="Genomic_DNA"/>
</dbReference>
<evidence type="ECO:0000313" key="1">
    <source>
        <dbReference type="EMBL" id="GJD41546.1"/>
    </source>
</evidence>
<keyword evidence="2" id="KW-1185">Reference proteome</keyword>
<evidence type="ECO:0000313" key="2">
    <source>
        <dbReference type="Proteomes" id="UP001055307"/>
    </source>
</evidence>
<protein>
    <submittedName>
        <fullName evidence="1">Uncharacterized protein</fullName>
    </submittedName>
</protein>
<comment type="caution">
    <text evidence="1">The sequence shown here is derived from an EMBL/GenBank/DDBJ whole genome shotgun (WGS) entry which is preliminary data.</text>
</comment>
<accession>A0AAV4ZCF3</accession>
<dbReference type="AlphaFoldDB" id="A0AAV4ZCF3"/>
<organism evidence="1 2">
    <name type="scientific">Methylobacterium bullatum</name>
    <dbReference type="NCBI Taxonomy" id="570505"/>
    <lineage>
        <taxon>Bacteria</taxon>
        <taxon>Pseudomonadati</taxon>
        <taxon>Pseudomonadota</taxon>
        <taxon>Alphaproteobacteria</taxon>
        <taxon>Hyphomicrobiales</taxon>
        <taxon>Methylobacteriaceae</taxon>
        <taxon>Methylobacterium</taxon>
    </lineage>
</organism>
<proteinExistence type="predicted"/>
<gene>
    <name evidence="1" type="ORF">OICFNHDK_4029</name>
</gene>
<reference evidence="1" key="1">
    <citation type="journal article" date="2016" name="Front. Microbiol.">
        <title>Genome Sequence of the Piezophilic, Mesophilic Sulfate-Reducing Bacterium Desulfovibrio indicus J2T.</title>
        <authorList>
            <person name="Cao J."/>
            <person name="Maignien L."/>
            <person name="Shao Z."/>
            <person name="Alain K."/>
            <person name="Jebbar M."/>
        </authorList>
    </citation>
    <scope>NUCLEOTIDE SEQUENCE</scope>
    <source>
        <strain evidence="1">DSM 21893</strain>
    </source>
</reference>
<reference evidence="1" key="2">
    <citation type="submission" date="2021-08" db="EMBL/GenBank/DDBJ databases">
        <authorList>
            <person name="Tani A."/>
            <person name="Ola A."/>
            <person name="Ogura Y."/>
            <person name="Katsura K."/>
            <person name="Hayashi T."/>
        </authorList>
    </citation>
    <scope>NUCLEOTIDE SEQUENCE</scope>
    <source>
        <strain evidence="1">DSM 21893</strain>
    </source>
</reference>